<accession>A0A2K3NTU6</accession>
<feature type="compositionally biased region" description="Polar residues" evidence="1">
    <location>
        <begin position="52"/>
        <end position="84"/>
    </location>
</feature>
<keyword evidence="2" id="KW-1133">Transmembrane helix</keyword>
<dbReference type="EMBL" id="ASHM01001313">
    <property type="protein sequence ID" value="PNY06452.1"/>
    <property type="molecule type" value="Genomic_DNA"/>
</dbReference>
<organism evidence="3 4">
    <name type="scientific">Trifolium pratense</name>
    <name type="common">Red clover</name>
    <dbReference type="NCBI Taxonomy" id="57577"/>
    <lineage>
        <taxon>Eukaryota</taxon>
        <taxon>Viridiplantae</taxon>
        <taxon>Streptophyta</taxon>
        <taxon>Embryophyta</taxon>
        <taxon>Tracheophyta</taxon>
        <taxon>Spermatophyta</taxon>
        <taxon>Magnoliopsida</taxon>
        <taxon>eudicotyledons</taxon>
        <taxon>Gunneridae</taxon>
        <taxon>Pentapetalae</taxon>
        <taxon>rosids</taxon>
        <taxon>fabids</taxon>
        <taxon>Fabales</taxon>
        <taxon>Fabaceae</taxon>
        <taxon>Papilionoideae</taxon>
        <taxon>50 kb inversion clade</taxon>
        <taxon>NPAAA clade</taxon>
        <taxon>Hologalegina</taxon>
        <taxon>IRL clade</taxon>
        <taxon>Trifolieae</taxon>
        <taxon>Trifolium</taxon>
    </lineage>
</organism>
<dbReference type="AlphaFoldDB" id="A0A2K3NTU6"/>
<name>A0A2K3NTU6_TRIPR</name>
<sequence length="84" mass="9352">VHVQAVLSILLATFAGFGVVMSGSSILVEFFRWRRRWQASSEQQHGPLPITQPGQHPQTVSTPRSDQSNHSHPVVQDLQNSHQS</sequence>
<keyword evidence="2" id="KW-0472">Membrane</keyword>
<protein>
    <submittedName>
        <fullName evidence="3">Putative RING/U-box protein</fullName>
    </submittedName>
</protein>
<dbReference type="STRING" id="57577.A0A2K3NTU6"/>
<feature type="region of interest" description="Disordered" evidence="1">
    <location>
        <begin position="42"/>
        <end position="84"/>
    </location>
</feature>
<feature type="transmembrane region" description="Helical" evidence="2">
    <location>
        <begin position="6"/>
        <end position="28"/>
    </location>
</feature>
<proteinExistence type="predicted"/>
<dbReference type="PANTHER" id="PTHR46158:SF1">
    <property type="entry name" value="RING_U-BOX SUPERFAMILY PROTEIN"/>
    <property type="match status" value="1"/>
</dbReference>
<evidence type="ECO:0000256" key="2">
    <source>
        <dbReference type="SAM" id="Phobius"/>
    </source>
</evidence>
<dbReference type="Proteomes" id="UP000236291">
    <property type="component" value="Unassembled WGS sequence"/>
</dbReference>
<reference evidence="3 4" key="2">
    <citation type="journal article" date="2017" name="Front. Plant Sci.">
        <title>Gene Classification and Mining of Molecular Markers Useful in Red Clover (Trifolium pratense) Breeding.</title>
        <authorList>
            <person name="Istvanek J."/>
            <person name="Dluhosova J."/>
            <person name="Dluhos P."/>
            <person name="Patkova L."/>
            <person name="Nedelnik J."/>
            <person name="Repkova J."/>
        </authorList>
    </citation>
    <scope>NUCLEOTIDE SEQUENCE [LARGE SCALE GENOMIC DNA]</scope>
    <source>
        <strain evidence="4">cv. Tatra</strain>
        <tissue evidence="3">Young leaves</tissue>
    </source>
</reference>
<feature type="non-terminal residue" evidence="3">
    <location>
        <position position="1"/>
    </location>
</feature>
<gene>
    <name evidence="3" type="ORF">L195_g002918</name>
</gene>
<comment type="caution">
    <text evidence="3">The sequence shown here is derived from an EMBL/GenBank/DDBJ whole genome shotgun (WGS) entry which is preliminary data.</text>
</comment>
<keyword evidence="2" id="KW-0812">Transmembrane</keyword>
<evidence type="ECO:0000256" key="1">
    <source>
        <dbReference type="SAM" id="MobiDB-lite"/>
    </source>
</evidence>
<dbReference type="PANTHER" id="PTHR46158">
    <property type="entry name" value="OS02G0165000 PROTEIN"/>
    <property type="match status" value="1"/>
</dbReference>
<dbReference type="ExpressionAtlas" id="A0A2K3NTU6">
    <property type="expression patterns" value="baseline"/>
</dbReference>
<reference evidence="3 4" key="1">
    <citation type="journal article" date="2014" name="Am. J. Bot.">
        <title>Genome assembly and annotation for red clover (Trifolium pratense; Fabaceae).</title>
        <authorList>
            <person name="Istvanek J."/>
            <person name="Jaros M."/>
            <person name="Krenek A."/>
            <person name="Repkova J."/>
        </authorList>
    </citation>
    <scope>NUCLEOTIDE SEQUENCE [LARGE SCALE GENOMIC DNA]</scope>
    <source>
        <strain evidence="4">cv. Tatra</strain>
        <tissue evidence="3">Young leaves</tissue>
    </source>
</reference>
<evidence type="ECO:0000313" key="4">
    <source>
        <dbReference type="Proteomes" id="UP000236291"/>
    </source>
</evidence>
<evidence type="ECO:0000313" key="3">
    <source>
        <dbReference type="EMBL" id="PNY06452.1"/>
    </source>
</evidence>